<dbReference type="RefSeq" id="XP_032830220.1">
    <property type="nucleotide sequence ID" value="XM_032974329.1"/>
</dbReference>
<feature type="region of interest" description="Disordered" evidence="3">
    <location>
        <begin position="473"/>
        <end position="496"/>
    </location>
</feature>
<dbReference type="Gene3D" id="3.30.70.330">
    <property type="match status" value="1"/>
</dbReference>
<dbReference type="Proteomes" id="UP001318040">
    <property type="component" value="Chromosome 3"/>
</dbReference>
<keyword evidence="5" id="KW-1185">Reference proteome</keyword>
<dbReference type="InterPro" id="IPR000504">
    <property type="entry name" value="RRM_dom"/>
</dbReference>
<dbReference type="InterPro" id="IPR012677">
    <property type="entry name" value="Nucleotide-bd_a/b_plait_sf"/>
</dbReference>
<feature type="domain" description="RRM" evidence="4">
    <location>
        <begin position="400"/>
        <end position="471"/>
    </location>
</feature>
<feature type="region of interest" description="Disordered" evidence="3">
    <location>
        <begin position="348"/>
        <end position="371"/>
    </location>
</feature>
<evidence type="ECO:0000313" key="6">
    <source>
        <dbReference type="RefSeq" id="XP_032830220.1"/>
    </source>
</evidence>
<dbReference type="GO" id="GO:0003729">
    <property type="term" value="F:mRNA binding"/>
    <property type="evidence" value="ECO:0007669"/>
    <property type="project" value="TreeGrafter"/>
</dbReference>
<sequence length="541" mass="58781">MADLSLDEIIRKRGIQVKGRTGPRPTNVNLRARLGDTVPAPYSGRVNQGPSGVWPLLSRPFDARARLGTSDVRPQPLLVRDARERLGSAKIVDARAKLTNKPPTQRVMDARQKLLSARRGLGGPVAGPVVGSAPARVDNRMADARLKLSGSRNGVAAPAQNFAAVTPQFTQGAAPVFRHGLGLSKTIMKSGPGIKPQTGQQASTGVPPRPGYMSGPGPTSGQGYMSEPAMHYKNLYMPGQQYLDKPVVTSGQGYTSRPGANTGQEYLAKPTMMSGQGSAPRPGMTTTKIGLTRTIGMNVNRPMQSEPPQNEYNMEDEAYTDPNMKMAAINKRAADEGLKGWTKVVPNQSYYTPPAPPRSAPTPPSRPSRQMDLRNEMFTPKPQTIPKAASSTGPSPLEGVKLTVENLHPEVSEEDIVELFSAYGALKRARLVQVGIAEVVYVRKDDAITAYEKYNNRYLDGQPMKCQLHLSKHDQQPNSALKRLSDGPSTASYMQQTAWRQESKRAASTTELDPDVIQWALFKSTSSKANTFRPTAFNIKI</sequence>
<evidence type="ECO:0000259" key="4">
    <source>
        <dbReference type="PROSITE" id="PS50102"/>
    </source>
</evidence>
<accession>A0AAJ7U7R2</accession>
<dbReference type="InterPro" id="IPR051229">
    <property type="entry name" value="ALYREF_mRNA_export"/>
</dbReference>
<dbReference type="GO" id="GO:0016607">
    <property type="term" value="C:nuclear speck"/>
    <property type="evidence" value="ECO:0007669"/>
    <property type="project" value="TreeGrafter"/>
</dbReference>
<feature type="compositionally biased region" description="Polar residues" evidence="3">
    <location>
        <begin position="487"/>
        <end position="496"/>
    </location>
</feature>
<evidence type="ECO:0000256" key="3">
    <source>
        <dbReference type="SAM" id="MobiDB-lite"/>
    </source>
</evidence>
<dbReference type="GO" id="GO:0016973">
    <property type="term" value="P:poly(A)+ mRNA export from nucleus"/>
    <property type="evidence" value="ECO:0007669"/>
    <property type="project" value="TreeGrafter"/>
</dbReference>
<dbReference type="AlphaFoldDB" id="A0AAJ7U7R2"/>
<dbReference type="InterPro" id="IPR035979">
    <property type="entry name" value="RBD_domain_sf"/>
</dbReference>
<dbReference type="Pfam" id="PF00076">
    <property type="entry name" value="RRM_1"/>
    <property type="match status" value="1"/>
</dbReference>
<name>A0AAJ7U7R2_PETMA</name>
<dbReference type="CDD" id="cd12681">
    <property type="entry name" value="RRM_SKAR"/>
    <property type="match status" value="1"/>
</dbReference>
<evidence type="ECO:0000313" key="5">
    <source>
        <dbReference type="Proteomes" id="UP001318040"/>
    </source>
</evidence>
<dbReference type="InterPro" id="IPR034784">
    <property type="entry name" value="PDIP3_RRM"/>
</dbReference>
<proteinExistence type="predicted"/>
<protein>
    <submittedName>
        <fullName evidence="6">Polymerase delta-interacting protein 3 isoform X1</fullName>
    </submittedName>
</protein>
<dbReference type="PANTHER" id="PTHR19965">
    <property type="entry name" value="RNA AND EXPORT FACTOR BINDING PROTEIN"/>
    <property type="match status" value="1"/>
</dbReference>
<dbReference type="KEGG" id="pmrn:116953977"/>
<reference evidence="6" key="1">
    <citation type="submission" date="2025-08" db="UniProtKB">
        <authorList>
            <consortium name="RefSeq"/>
        </authorList>
    </citation>
    <scope>IDENTIFICATION</scope>
    <source>
        <tissue evidence="6">Sperm</tissue>
    </source>
</reference>
<keyword evidence="1 2" id="KW-0694">RNA-binding</keyword>
<organism evidence="5 6">
    <name type="scientific">Petromyzon marinus</name>
    <name type="common">Sea lamprey</name>
    <dbReference type="NCBI Taxonomy" id="7757"/>
    <lineage>
        <taxon>Eukaryota</taxon>
        <taxon>Metazoa</taxon>
        <taxon>Chordata</taxon>
        <taxon>Craniata</taxon>
        <taxon>Vertebrata</taxon>
        <taxon>Cyclostomata</taxon>
        <taxon>Hyperoartia</taxon>
        <taxon>Petromyzontiformes</taxon>
        <taxon>Petromyzontidae</taxon>
        <taxon>Petromyzon</taxon>
    </lineage>
</organism>
<evidence type="ECO:0000256" key="2">
    <source>
        <dbReference type="PROSITE-ProRule" id="PRU00176"/>
    </source>
</evidence>
<dbReference type="PANTHER" id="PTHR19965:SF96">
    <property type="entry name" value="POLYMERASE DELTA-INTERACTING PROTEIN 3"/>
    <property type="match status" value="1"/>
</dbReference>
<feature type="compositionally biased region" description="Pro residues" evidence="3">
    <location>
        <begin position="353"/>
        <end position="366"/>
    </location>
</feature>
<dbReference type="PROSITE" id="PS50102">
    <property type="entry name" value="RRM"/>
    <property type="match status" value="1"/>
</dbReference>
<dbReference type="SUPFAM" id="SSF54928">
    <property type="entry name" value="RNA-binding domain, RBD"/>
    <property type="match status" value="1"/>
</dbReference>
<evidence type="ECO:0000256" key="1">
    <source>
        <dbReference type="ARBA" id="ARBA00022884"/>
    </source>
</evidence>
<dbReference type="SMART" id="SM00360">
    <property type="entry name" value="RRM"/>
    <property type="match status" value="1"/>
</dbReference>
<gene>
    <name evidence="6" type="primary">POLDIP3</name>
</gene>
<dbReference type="CTD" id="84271"/>